<protein>
    <submittedName>
        <fullName evidence="1">Uncharacterized protein</fullName>
    </submittedName>
</protein>
<organism evidence="1 2">
    <name type="scientific">Nephila pilipes</name>
    <name type="common">Giant wood spider</name>
    <name type="synonym">Nephila maculata</name>
    <dbReference type="NCBI Taxonomy" id="299642"/>
    <lineage>
        <taxon>Eukaryota</taxon>
        <taxon>Metazoa</taxon>
        <taxon>Ecdysozoa</taxon>
        <taxon>Arthropoda</taxon>
        <taxon>Chelicerata</taxon>
        <taxon>Arachnida</taxon>
        <taxon>Araneae</taxon>
        <taxon>Araneomorphae</taxon>
        <taxon>Entelegynae</taxon>
        <taxon>Araneoidea</taxon>
        <taxon>Nephilidae</taxon>
        <taxon>Nephila</taxon>
    </lineage>
</organism>
<proteinExistence type="predicted"/>
<evidence type="ECO:0000313" key="1">
    <source>
        <dbReference type="EMBL" id="GFT00956.1"/>
    </source>
</evidence>
<dbReference type="AlphaFoldDB" id="A0A8X6N918"/>
<accession>A0A8X6N918</accession>
<sequence>MSPPVLTSYIKADWASDTYTRSSSTIKNVFLIGNNPISWFSKKQNCIVLPSRESEYIAAAQAAQEIRWLILLLKDLRMEQHQLTGPTGPRSTSCASFLHKLQKVIQESNT</sequence>
<reference evidence="1" key="1">
    <citation type="submission" date="2020-08" db="EMBL/GenBank/DDBJ databases">
        <title>Multicomponent nature underlies the extraordinary mechanical properties of spider dragline silk.</title>
        <authorList>
            <person name="Kono N."/>
            <person name="Nakamura H."/>
            <person name="Mori M."/>
            <person name="Yoshida Y."/>
            <person name="Ohtoshi R."/>
            <person name="Malay A.D."/>
            <person name="Moran D.A.P."/>
            <person name="Tomita M."/>
            <person name="Numata K."/>
            <person name="Arakawa K."/>
        </authorList>
    </citation>
    <scope>NUCLEOTIDE SEQUENCE</scope>
</reference>
<name>A0A8X6N918_NEPPI</name>
<dbReference type="OrthoDB" id="411615at2759"/>
<keyword evidence="2" id="KW-1185">Reference proteome</keyword>
<dbReference type="CDD" id="cd09272">
    <property type="entry name" value="RNase_HI_RT_Ty1"/>
    <property type="match status" value="1"/>
</dbReference>
<dbReference type="EMBL" id="BMAW01055457">
    <property type="protein sequence ID" value="GFT00956.1"/>
    <property type="molecule type" value="Genomic_DNA"/>
</dbReference>
<dbReference type="PANTHER" id="PTHR11439">
    <property type="entry name" value="GAG-POL-RELATED RETROTRANSPOSON"/>
    <property type="match status" value="1"/>
</dbReference>
<dbReference type="PANTHER" id="PTHR11439:SF483">
    <property type="entry name" value="PEPTIDE SYNTHASE GLIP-LIKE, PUTATIVE (AFU_ORTHOLOGUE AFUA_3G12920)-RELATED"/>
    <property type="match status" value="1"/>
</dbReference>
<gene>
    <name evidence="1" type="ORF">NPIL_582281</name>
</gene>
<comment type="caution">
    <text evidence="1">The sequence shown here is derived from an EMBL/GenBank/DDBJ whole genome shotgun (WGS) entry which is preliminary data.</text>
</comment>
<dbReference type="Proteomes" id="UP000887013">
    <property type="component" value="Unassembled WGS sequence"/>
</dbReference>
<evidence type="ECO:0000313" key="2">
    <source>
        <dbReference type="Proteomes" id="UP000887013"/>
    </source>
</evidence>